<dbReference type="PANTHER" id="PTHR21708:SF25">
    <property type="entry name" value="PROTEIN PAM1-RELATED"/>
    <property type="match status" value="1"/>
</dbReference>
<feature type="compositionally biased region" description="Polar residues" evidence="1">
    <location>
        <begin position="638"/>
        <end position="648"/>
    </location>
</feature>
<evidence type="ECO:0000256" key="1">
    <source>
        <dbReference type="SAM" id="MobiDB-lite"/>
    </source>
</evidence>
<dbReference type="InterPro" id="IPR013332">
    <property type="entry name" value="KPR_N"/>
</dbReference>
<dbReference type="InterPro" id="IPR013328">
    <property type="entry name" value="6PGD_dom2"/>
</dbReference>
<evidence type="ECO:0000259" key="3">
    <source>
        <dbReference type="Pfam" id="PF08546"/>
    </source>
</evidence>
<feature type="domain" description="Ketopantoate reductase C-terminal" evidence="3">
    <location>
        <begin position="200"/>
        <end position="322"/>
    </location>
</feature>
<dbReference type="GO" id="GO:0005737">
    <property type="term" value="C:cytoplasm"/>
    <property type="evidence" value="ECO:0007669"/>
    <property type="project" value="TreeGrafter"/>
</dbReference>
<feature type="region of interest" description="Disordered" evidence="1">
    <location>
        <begin position="330"/>
        <end position="428"/>
    </location>
</feature>
<feature type="compositionally biased region" description="Basic and acidic residues" evidence="1">
    <location>
        <begin position="470"/>
        <end position="481"/>
    </location>
</feature>
<evidence type="ECO:0000313" key="4">
    <source>
        <dbReference type="EMBL" id="KAF2860851.1"/>
    </source>
</evidence>
<dbReference type="Proteomes" id="UP000799421">
    <property type="component" value="Unassembled WGS sequence"/>
</dbReference>
<keyword evidence="5" id="KW-1185">Reference proteome</keyword>
<feature type="compositionally biased region" description="Low complexity" evidence="1">
    <location>
        <begin position="651"/>
        <end position="660"/>
    </location>
</feature>
<feature type="region of interest" description="Disordered" evidence="1">
    <location>
        <begin position="470"/>
        <end position="577"/>
    </location>
</feature>
<dbReference type="SUPFAM" id="SSF48179">
    <property type="entry name" value="6-phosphogluconate dehydrogenase C-terminal domain-like"/>
    <property type="match status" value="1"/>
</dbReference>
<name>A0A6A7C017_9PEZI</name>
<evidence type="ECO:0000259" key="2">
    <source>
        <dbReference type="Pfam" id="PF02558"/>
    </source>
</evidence>
<evidence type="ECO:0008006" key="6">
    <source>
        <dbReference type="Google" id="ProtNLM"/>
    </source>
</evidence>
<dbReference type="Pfam" id="PF02558">
    <property type="entry name" value="ApbA"/>
    <property type="match status" value="1"/>
</dbReference>
<feature type="compositionally biased region" description="Low complexity" evidence="1">
    <location>
        <begin position="330"/>
        <end position="353"/>
    </location>
</feature>
<dbReference type="AlphaFoldDB" id="A0A6A7C017"/>
<protein>
    <recommendedName>
        <fullName evidence="6">ApbA-domain-containing protein</fullName>
    </recommendedName>
</protein>
<dbReference type="InterPro" id="IPR051402">
    <property type="entry name" value="KPR-Related"/>
</dbReference>
<reference evidence="4" key="1">
    <citation type="journal article" date="2020" name="Stud. Mycol.">
        <title>101 Dothideomycetes genomes: a test case for predicting lifestyles and emergence of pathogens.</title>
        <authorList>
            <person name="Haridas S."/>
            <person name="Albert R."/>
            <person name="Binder M."/>
            <person name="Bloem J."/>
            <person name="Labutti K."/>
            <person name="Salamov A."/>
            <person name="Andreopoulos B."/>
            <person name="Baker S."/>
            <person name="Barry K."/>
            <person name="Bills G."/>
            <person name="Bluhm B."/>
            <person name="Cannon C."/>
            <person name="Castanera R."/>
            <person name="Culley D."/>
            <person name="Daum C."/>
            <person name="Ezra D."/>
            <person name="Gonzalez J."/>
            <person name="Henrissat B."/>
            <person name="Kuo A."/>
            <person name="Liang C."/>
            <person name="Lipzen A."/>
            <person name="Lutzoni F."/>
            <person name="Magnuson J."/>
            <person name="Mondo S."/>
            <person name="Nolan M."/>
            <person name="Ohm R."/>
            <person name="Pangilinan J."/>
            <person name="Park H.-J."/>
            <person name="Ramirez L."/>
            <person name="Alfaro M."/>
            <person name="Sun H."/>
            <person name="Tritt A."/>
            <person name="Yoshinaga Y."/>
            <person name="Zwiers L.-H."/>
            <person name="Turgeon B."/>
            <person name="Goodwin S."/>
            <person name="Spatafora J."/>
            <person name="Crous P."/>
            <person name="Grigoriev I."/>
        </authorList>
    </citation>
    <scope>NUCLEOTIDE SEQUENCE</scope>
    <source>
        <strain evidence="4">CBS 480.64</strain>
    </source>
</reference>
<dbReference type="PANTHER" id="PTHR21708">
    <property type="entry name" value="PROBABLE 2-DEHYDROPANTOATE 2-REDUCTASE"/>
    <property type="match status" value="1"/>
</dbReference>
<evidence type="ECO:0000313" key="5">
    <source>
        <dbReference type="Proteomes" id="UP000799421"/>
    </source>
</evidence>
<proteinExistence type="predicted"/>
<dbReference type="OrthoDB" id="5302359at2759"/>
<feature type="compositionally biased region" description="Basic and acidic residues" evidence="1">
    <location>
        <begin position="417"/>
        <end position="428"/>
    </location>
</feature>
<dbReference type="Pfam" id="PF08546">
    <property type="entry name" value="ApbA_C"/>
    <property type="match status" value="1"/>
</dbReference>
<dbReference type="InterPro" id="IPR008927">
    <property type="entry name" value="6-PGluconate_DH-like_C_sf"/>
</dbReference>
<gene>
    <name evidence="4" type="ORF">K470DRAFT_246846</name>
</gene>
<feature type="domain" description="Ketopantoate reductase N-terminal" evidence="2">
    <location>
        <begin position="11"/>
        <end position="167"/>
    </location>
</feature>
<dbReference type="FunFam" id="3.40.50.720:FF:000424">
    <property type="entry name" value="Meiotically up-regulated gene 72 protein"/>
    <property type="match status" value="1"/>
</dbReference>
<dbReference type="InterPro" id="IPR013752">
    <property type="entry name" value="KPA_reductase"/>
</dbReference>
<dbReference type="Gene3D" id="3.40.50.720">
    <property type="entry name" value="NAD(P)-binding Rossmann-like Domain"/>
    <property type="match status" value="1"/>
</dbReference>
<feature type="compositionally biased region" description="Acidic residues" evidence="1">
    <location>
        <begin position="499"/>
        <end position="509"/>
    </location>
</feature>
<dbReference type="FunFam" id="1.10.1040.10:FF:000017">
    <property type="entry name" value="2-dehydropantoate 2-reductase"/>
    <property type="match status" value="1"/>
</dbReference>
<sequence>MPPTTPRLRVCSVGGNAVSAFLSWRLSATNACDVTLVWKSAFESVAQYGISFRSAKFGNQRFQPRHVVRSPDEAAATTRAPFDYVVLCVKALPEVYDLGAIIDSVVTPQHTCILVNTSSALGVETQLEKRFTTNVVLSLVCGADVSQIGTSEFEHTGGSELWVGAANSNPSIPPAIQQDMAEALALTLKAGDITCEVSPNIRQQQYERTIGPIAFHPTSVLFETPSHADLLEKPGARALISNLIEELMALARGQGCSFPQSFVEQVMEKMVMATDTNSPMYQDFLARRPMEVEATVGFPVKMAENLNVPVPRLSTIYALLQNTNIINQQRQPAAARAPSARVEGAAAVPNAQPNPQPITAAMPPNVPPNGAPPNMRQPGMRPPGGRGPPSGPPPPHLRRGTPSMNGRPNGYGPRVNDQSRRGSADGDNLEEFRDLVIYDNDDGYEGAGNHMGHPNAGELALRERELALRQRELALREREMHMGPPGRRRGPSHRGPPPGDDDDDDDMDGYGDPMIPSLTPSQVDNLDMMSVTSRRTRRAPSANQLRSNPEFPMGGNGRSGRAPWKRGPGKNRTSASLMGQMPGLHEELMNDPLMGYSSDRYGGVDRHNMAVGSRSNSLTAERLNELPHSGPYPAVSRRGSQSPGNPLSPQGRAPGLMGRPPGRGPQGHGPIDPQTGRPEW</sequence>
<feature type="compositionally biased region" description="Pro residues" evidence="1">
    <location>
        <begin position="385"/>
        <end position="395"/>
    </location>
</feature>
<feature type="region of interest" description="Disordered" evidence="1">
    <location>
        <begin position="599"/>
        <end position="680"/>
    </location>
</feature>
<dbReference type="EMBL" id="MU005978">
    <property type="protein sequence ID" value="KAF2860851.1"/>
    <property type="molecule type" value="Genomic_DNA"/>
</dbReference>
<organism evidence="4 5">
    <name type="scientific">Piedraia hortae CBS 480.64</name>
    <dbReference type="NCBI Taxonomy" id="1314780"/>
    <lineage>
        <taxon>Eukaryota</taxon>
        <taxon>Fungi</taxon>
        <taxon>Dikarya</taxon>
        <taxon>Ascomycota</taxon>
        <taxon>Pezizomycotina</taxon>
        <taxon>Dothideomycetes</taxon>
        <taxon>Dothideomycetidae</taxon>
        <taxon>Capnodiales</taxon>
        <taxon>Piedraiaceae</taxon>
        <taxon>Piedraia</taxon>
    </lineage>
</organism>
<accession>A0A6A7C017</accession>
<dbReference type="Gene3D" id="1.10.1040.10">
    <property type="entry name" value="N-(1-d-carboxylethyl)-l-norvaline Dehydrogenase, domain 2"/>
    <property type="match status" value="1"/>
</dbReference>